<evidence type="ECO:0000313" key="12">
    <source>
        <dbReference type="EMBL" id="ALC16202.1"/>
    </source>
</evidence>
<evidence type="ECO:0000256" key="2">
    <source>
        <dbReference type="ARBA" id="ARBA00004746"/>
    </source>
</evidence>
<dbReference type="Pfam" id="PF00155">
    <property type="entry name" value="Aminotran_1_2"/>
    <property type="match status" value="1"/>
</dbReference>
<comment type="pathway">
    <text evidence="2 10">Cofactor biosynthesis; biotin biosynthesis.</text>
</comment>
<dbReference type="InterPro" id="IPR004723">
    <property type="entry name" value="AONS_Archaea/Proteobacteria"/>
</dbReference>
<evidence type="ECO:0000256" key="4">
    <source>
        <dbReference type="ARBA" id="ARBA00011738"/>
    </source>
</evidence>
<dbReference type="InterPro" id="IPR015421">
    <property type="entry name" value="PyrdxlP-dep_Trfase_major"/>
</dbReference>
<dbReference type="GO" id="GO:0030170">
    <property type="term" value="F:pyridoxal phosphate binding"/>
    <property type="evidence" value="ECO:0007669"/>
    <property type="project" value="InterPro"/>
</dbReference>
<dbReference type="GO" id="GO:0009102">
    <property type="term" value="P:biotin biosynthetic process"/>
    <property type="evidence" value="ECO:0007669"/>
    <property type="project" value="UniProtKB-UniRule"/>
</dbReference>
<dbReference type="FunFam" id="3.40.640.10:FF:000006">
    <property type="entry name" value="5-aminolevulinate synthase, mitochondrial"/>
    <property type="match status" value="1"/>
</dbReference>
<keyword evidence="13" id="KW-1185">Reference proteome</keyword>
<comment type="similarity">
    <text evidence="3 10">Belongs to the class-II pyridoxal-phosphate-dependent aminotransferase family. BioF subfamily.</text>
</comment>
<evidence type="ECO:0000256" key="1">
    <source>
        <dbReference type="ARBA" id="ARBA00001933"/>
    </source>
</evidence>
<organism evidence="12 13">
    <name type="scientific">Desulfuromonas soudanensis</name>
    <dbReference type="NCBI Taxonomy" id="1603606"/>
    <lineage>
        <taxon>Bacteria</taxon>
        <taxon>Pseudomonadati</taxon>
        <taxon>Thermodesulfobacteriota</taxon>
        <taxon>Desulfuromonadia</taxon>
        <taxon>Desulfuromonadales</taxon>
        <taxon>Desulfuromonadaceae</taxon>
        <taxon>Desulfuromonas</taxon>
    </lineage>
</organism>
<gene>
    <name evidence="12" type="primary">bioF</name>
    <name evidence="12" type="ORF">DSOUD_1423</name>
</gene>
<feature type="modified residue" description="N6-(pyridoxal phosphate)lysine" evidence="9">
    <location>
        <position position="238"/>
    </location>
</feature>
<dbReference type="UniPathway" id="UPA00078"/>
<keyword evidence="6" id="KW-0093">Biotin biosynthesis</keyword>
<dbReference type="PANTHER" id="PTHR13693:SF100">
    <property type="entry name" value="8-AMINO-7-OXONONANOATE SYNTHASE"/>
    <property type="match status" value="1"/>
</dbReference>
<comment type="cofactor">
    <cofactor evidence="1 9 10">
        <name>pyridoxal 5'-phosphate</name>
        <dbReference type="ChEBI" id="CHEBI:597326"/>
    </cofactor>
</comment>
<dbReference type="STRING" id="1603606.DSOUD_1423"/>
<dbReference type="SUPFAM" id="SSF53383">
    <property type="entry name" value="PLP-dependent transferases"/>
    <property type="match status" value="1"/>
</dbReference>
<dbReference type="AlphaFoldDB" id="A0A0M4D005"/>
<proteinExistence type="inferred from homology"/>
<sequence>MKGWQDDLARLETRGMLRSLRSVAGAQGAHVSLAGEDVLLLCSNNYLGLAAHPALVEAACAATARFGVGSGGSRLISGTMEPHVRLEERLAAFKGTEAALLFNSGYAANTGILQGLCGEDDLIFSDALNHASIIDGCRLSRARTVVYPHRDVAALEALMAQEAPGRRGRWLIVTDGVFSMDGVLAPLPELVALKERFDALLMVDDAHGTGVLGATGRGTAEHLGCLAGIDLHMGTLGKALGCCGAYLAADRTVIDILINYSRSFIFSTSLAPAVPAAACAALDIVDSAEGARLRRSLHRNREVFAKALQKGGLDLLGSATQIVPVLTRDPAPTMAAVGALLKRGIFVQGIRPPTVAAGSCRLRATVMAVHDEGELLEAAAAIIQVLETGA</sequence>
<comment type="subunit">
    <text evidence="4 10">Homodimer.</text>
</comment>
<comment type="catalytic activity">
    <reaction evidence="8 10">
        <text>6-carboxyhexanoyl-[ACP] + L-alanine + H(+) = (8S)-8-amino-7-oxononanoate + holo-[ACP] + CO2</text>
        <dbReference type="Rhea" id="RHEA:42288"/>
        <dbReference type="Rhea" id="RHEA-COMP:9685"/>
        <dbReference type="Rhea" id="RHEA-COMP:9955"/>
        <dbReference type="ChEBI" id="CHEBI:15378"/>
        <dbReference type="ChEBI" id="CHEBI:16526"/>
        <dbReference type="ChEBI" id="CHEBI:57972"/>
        <dbReference type="ChEBI" id="CHEBI:64479"/>
        <dbReference type="ChEBI" id="CHEBI:78846"/>
        <dbReference type="ChEBI" id="CHEBI:149468"/>
        <dbReference type="EC" id="2.3.1.47"/>
    </reaction>
</comment>
<dbReference type="RefSeq" id="WP_232426513.1">
    <property type="nucleotide sequence ID" value="NZ_CP010802.1"/>
</dbReference>
<dbReference type="PROSITE" id="PS00599">
    <property type="entry name" value="AA_TRANSFER_CLASS_2"/>
    <property type="match status" value="1"/>
</dbReference>
<dbReference type="Proteomes" id="UP000057158">
    <property type="component" value="Chromosome"/>
</dbReference>
<dbReference type="GO" id="GO:0008710">
    <property type="term" value="F:8-amino-7-oxononanoate synthase activity"/>
    <property type="evidence" value="ECO:0007669"/>
    <property type="project" value="UniProtKB-UniRule"/>
</dbReference>
<evidence type="ECO:0000256" key="10">
    <source>
        <dbReference type="RuleBase" id="RU003693"/>
    </source>
</evidence>
<dbReference type="Gene3D" id="3.90.1150.10">
    <property type="entry name" value="Aspartate Aminotransferase, domain 1"/>
    <property type="match status" value="1"/>
</dbReference>
<name>A0A0M4D005_9BACT</name>
<evidence type="ECO:0000256" key="7">
    <source>
        <dbReference type="ARBA" id="ARBA00022898"/>
    </source>
</evidence>
<dbReference type="InterPro" id="IPR015424">
    <property type="entry name" value="PyrdxlP-dep_Trfase"/>
</dbReference>
<evidence type="ECO:0000256" key="6">
    <source>
        <dbReference type="ARBA" id="ARBA00022756"/>
    </source>
</evidence>
<feature type="domain" description="Aminotransferase class I/classII large" evidence="11">
    <location>
        <begin position="37"/>
        <end position="382"/>
    </location>
</feature>
<comment type="function">
    <text evidence="10">Catalyzes the decarboxylative condensation of pimeloyl-[acyl-carrier protein] and L-alanine to produce 8-amino-7-oxononanoate (AON), [acyl-carrier protein], and carbon dioxide.</text>
</comment>
<evidence type="ECO:0000256" key="5">
    <source>
        <dbReference type="ARBA" id="ARBA00022679"/>
    </source>
</evidence>
<dbReference type="InterPro" id="IPR050087">
    <property type="entry name" value="AON_synthase_class-II"/>
</dbReference>
<dbReference type="Gene3D" id="3.40.640.10">
    <property type="entry name" value="Type I PLP-dependent aspartate aminotransferase-like (Major domain)"/>
    <property type="match status" value="1"/>
</dbReference>
<dbReference type="KEGG" id="des:DSOUD_1423"/>
<reference evidence="12 13" key="1">
    <citation type="submission" date="2015-07" db="EMBL/GenBank/DDBJ databases">
        <title>Isolation and Genomic Characterization of a Novel Halophilic Metal-Reducing Deltaproteobacterium from the Deep Subsurface.</title>
        <authorList>
            <person name="Badalamenti J.P."/>
            <person name="Summers Z.M."/>
            <person name="Gralnick J.A."/>
            <person name="Bond D.R."/>
        </authorList>
    </citation>
    <scope>NUCLEOTIDE SEQUENCE [LARGE SCALE GENOMIC DNA]</scope>
    <source>
        <strain evidence="12 13">WTL</strain>
    </source>
</reference>
<evidence type="ECO:0000259" key="11">
    <source>
        <dbReference type="Pfam" id="PF00155"/>
    </source>
</evidence>
<evidence type="ECO:0000256" key="3">
    <source>
        <dbReference type="ARBA" id="ARBA00010008"/>
    </source>
</evidence>
<evidence type="ECO:0000256" key="9">
    <source>
        <dbReference type="PIRSR" id="PIRSR604723-51"/>
    </source>
</evidence>
<keyword evidence="7 9" id="KW-0663">Pyridoxal phosphate</keyword>
<dbReference type="InterPro" id="IPR015422">
    <property type="entry name" value="PyrdxlP-dep_Trfase_small"/>
</dbReference>
<evidence type="ECO:0000313" key="13">
    <source>
        <dbReference type="Proteomes" id="UP000057158"/>
    </source>
</evidence>
<dbReference type="EMBL" id="CP010802">
    <property type="protein sequence ID" value="ALC16202.1"/>
    <property type="molecule type" value="Genomic_DNA"/>
</dbReference>
<dbReference type="InterPro" id="IPR004839">
    <property type="entry name" value="Aminotransferase_I/II_large"/>
</dbReference>
<dbReference type="PANTHER" id="PTHR13693">
    <property type="entry name" value="CLASS II AMINOTRANSFERASE/8-AMINO-7-OXONONANOATE SYNTHASE"/>
    <property type="match status" value="1"/>
</dbReference>
<dbReference type="CDD" id="cd06454">
    <property type="entry name" value="KBL_like"/>
    <property type="match status" value="1"/>
</dbReference>
<dbReference type="PATRIC" id="fig|1603606.3.peg.1552"/>
<protein>
    <recommendedName>
        <fullName evidence="10">8-amino-7-ketopelargonate synthase</fullName>
        <ecNumber evidence="10">2.3.1.47</ecNumber>
    </recommendedName>
</protein>
<dbReference type="EC" id="2.3.1.47" evidence="10"/>
<dbReference type="NCBIfam" id="TIGR00858">
    <property type="entry name" value="bioF"/>
    <property type="match status" value="1"/>
</dbReference>
<evidence type="ECO:0000256" key="8">
    <source>
        <dbReference type="ARBA" id="ARBA00047715"/>
    </source>
</evidence>
<accession>A0A0M4D005</accession>
<dbReference type="InterPro" id="IPR001917">
    <property type="entry name" value="Aminotrans_II_pyridoxalP_BS"/>
</dbReference>
<keyword evidence="5 10" id="KW-0808">Transferase</keyword>